<feature type="non-terminal residue" evidence="1">
    <location>
        <position position="61"/>
    </location>
</feature>
<comment type="caution">
    <text evidence="1">The sequence shown here is derived from an EMBL/GenBank/DDBJ whole genome shotgun (WGS) entry which is preliminary data.</text>
</comment>
<dbReference type="EMBL" id="CAJVPU010043802">
    <property type="protein sequence ID" value="CAG8746424.1"/>
    <property type="molecule type" value="Genomic_DNA"/>
</dbReference>
<proteinExistence type="predicted"/>
<dbReference type="Proteomes" id="UP000789702">
    <property type="component" value="Unassembled WGS sequence"/>
</dbReference>
<keyword evidence="2" id="KW-1185">Reference proteome</keyword>
<gene>
    <name evidence="1" type="ORF">DHETER_LOCUS14374</name>
</gene>
<sequence>TAMKRSNPKSAVRESVVTDKSQTLRVRKNKSKGKTSGVVESTSKVKEAEVMQLFEKGVAEW</sequence>
<reference evidence="1" key="1">
    <citation type="submission" date="2021-06" db="EMBL/GenBank/DDBJ databases">
        <authorList>
            <person name="Kallberg Y."/>
            <person name="Tangrot J."/>
            <person name="Rosling A."/>
        </authorList>
    </citation>
    <scope>NUCLEOTIDE SEQUENCE</scope>
    <source>
        <strain evidence="1">IL203A</strain>
    </source>
</reference>
<protein>
    <submittedName>
        <fullName evidence="1">6239_t:CDS:1</fullName>
    </submittedName>
</protein>
<accession>A0ACA9QD89</accession>
<evidence type="ECO:0000313" key="1">
    <source>
        <dbReference type="EMBL" id="CAG8746424.1"/>
    </source>
</evidence>
<organism evidence="1 2">
    <name type="scientific">Dentiscutata heterogama</name>
    <dbReference type="NCBI Taxonomy" id="1316150"/>
    <lineage>
        <taxon>Eukaryota</taxon>
        <taxon>Fungi</taxon>
        <taxon>Fungi incertae sedis</taxon>
        <taxon>Mucoromycota</taxon>
        <taxon>Glomeromycotina</taxon>
        <taxon>Glomeromycetes</taxon>
        <taxon>Diversisporales</taxon>
        <taxon>Gigasporaceae</taxon>
        <taxon>Dentiscutata</taxon>
    </lineage>
</organism>
<feature type="non-terminal residue" evidence="1">
    <location>
        <position position="1"/>
    </location>
</feature>
<name>A0ACA9QD89_9GLOM</name>
<evidence type="ECO:0000313" key="2">
    <source>
        <dbReference type="Proteomes" id="UP000789702"/>
    </source>
</evidence>